<dbReference type="PROSITE" id="PS51371">
    <property type="entry name" value="CBS"/>
    <property type="match status" value="1"/>
</dbReference>
<gene>
    <name evidence="4" type="ORF">TIFTF001_005364</name>
</gene>
<keyword evidence="5" id="KW-1185">Reference proteome</keyword>
<dbReference type="InterPro" id="IPR000644">
    <property type="entry name" value="CBS_dom"/>
</dbReference>
<dbReference type="EMBL" id="BTGU01000005">
    <property type="protein sequence ID" value="GMN35544.1"/>
    <property type="molecule type" value="Genomic_DNA"/>
</dbReference>
<sequence>MTKADYLRKIVLEGRSPVLTRVGEIMTDESKLITVTSDTNILQAMQIMTENQIRHVPVVDGKLVGMISIKDVVRAVVEQQSGELKRLNEFIRGEYY</sequence>
<keyword evidence="1 2" id="KW-0129">CBS domain</keyword>
<dbReference type="SUPFAM" id="SSF54631">
    <property type="entry name" value="CBS-domain pair"/>
    <property type="match status" value="1"/>
</dbReference>
<dbReference type="SMART" id="SM00116">
    <property type="entry name" value="CBS"/>
    <property type="match status" value="1"/>
</dbReference>
<dbReference type="AlphaFoldDB" id="A0AA88DEM9"/>
<evidence type="ECO:0000259" key="3">
    <source>
        <dbReference type="PROSITE" id="PS51371"/>
    </source>
</evidence>
<dbReference type="InterPro" id="IPR051257">
    <property type="entry name" value="Diverse_CBS-Domain"/>
</dbReference>
<accession>A0AA88DEM9</accession>
<dbReference type="Proteomes" id="UP001187192">
    <property type="component" value="Unassembled WGS sequence"/>
</dbReference>
<feature type="domain" description="CBS" evidence="3">
    <location>
        <begin position="26"/>
        <end position="84"/>
    </location>
</feature>
<name>A0AA88DEM9_FICCA</name>
<dbReference type="InterPro" id="IPR046342">
    <property type="entry name" value="CBS_dom_sf"/>
</dbReference>
<dbReference type="Gramene" id="FCD_00008912-RA">
    <property type="protein sequence ID" value="FCD_00008912-RA:cds"/>
    <property type="gene ID" value="FCD_00008912"/>
</dbReference>
<evidence type="ECO:0000256" key="1">
    <source>
        <dbReference type="ARBA" id="ARBA00023122"/>
    </source>
</evidence>
<dbReference type="PANTHER" id="PTHR43080:SF12">
    <property type="entry name" value="CYSTATHIONINE BETA-SYNTHASE (CBS) FAMILY PROTEIN"/>
    <property type="match status" value="1"/>
</dbReference>
<proteinExistence type="predicted"/>
<reference evidence="4" key="1">
    <citation type="submission" date="2023-07" db="EMBL/GenBank/DDBJ databases">
        <title>draft genome sequence of fig (Ficus carica).</title>
        <authorList>
            <person name="Takahashi T."/>
            <person name="Nishimura K."/>
        </authorList>
    </citation>
    <scope>NUCLEOTIDE SEQUENCE</scope>
</reference>
<evidence type="ECO:0000256" key="2">
    <source>
        <dbReference type="PROSITE-ProRule" id="PRU00703"/>
    </source>
</evidence>
<dbReference type="Pfam" id="PF00571">
    <property type="entry name" value="CBS"/>
    <property type="match status" value="1"/>
</dbReference>
<dbReference type="Gene3D" id="3.10.580.10">
    <property type="entry name" value="CBS-domain"/>
    <property type="match status" value="1"/>
</dbReference>
<evidence type="ECO:0000313" key="4">
    <source>
        <dbReference type="EMBL" id="GMN35544.1"/>
    </source>
</evidence>
<dbReference type="PANTHER" id="PTHR43080">
    <property type="entry name" value="CBS DOMAIN-CONTAINING PROTEIN CBSX3, MITOCHONDRIAL"/>
    <property type="match status" value="1"/>
</dbReference>
<evidence type="ECO:0000313" key="5">
    <source>
        <dbReference type="Proteomes" id="UP001187192"/>
    </source>
</evidence>
<comment type="caution">
    <text evidence="4">The sequence shown here is derived from an EMBL/GenBank/DDBJ whole genome shotgun (WGS) entry which is preliminary data.</text>
</comment>
<organism evidence="4 5">
    <name type="scientific">Ficus carica</name>
    <name type="common">Common fig</name>
    <dbReference type="NCBI Taxonomy" id="3494"/>
    <lineage>
        <taxon>Eukaryota</taxon>
        <taxon>Viridiplantae</taxon>
        <taxon>Streptophyta</taxon>
        <taxon>Embryophyta</taxon>
        <taxon>Tracheophyta</taxon>
        <taxon>Spermatophyta</taxon>
        <taxon>Magnoliopsida</taxon>
        <taxon>eudicotyledons</taxon>
        <taxon>Gunneridae</taxon>
        <taxon>Pentapetalae</taxon>
        <taxon>rosids</taxon>
        <taxon>fabids</taxon>
        <taxon>Rosales</taxon>
        <taxon>Moraceae</taxon>
        <taxon>Ficeae</taxon>
        <taxon>Ficus</taxon>
    </lineage>
</organism>
<protein>
    <recommendedName>
        <fullName evidence="3">CBS domain-containing protein</fullName>
    </recommendedName>
</protein>